<keyword evidence="5" id="KW-1185">Reference proteome</keyword>
<dbReference type="Pfam" id="PF02826">
    <property type="entry name" value="2-Hacid_dh_C"/>
    <property type="match status" value="1"/>
</dbReference>
<gene>
    <name evidence="4" type="ORF">GCM10023346_31320</name>
</gene>
<evidence type="ECO:0000259" key="3">
    <source>
        <dbReference type="Pfam" id="PF02826"/>
    </source>
</evidence>
<dbReference type="InterPro" id="IPR029753">
    <property type="entry name" value="D-isomer_DH_CS"/>
</dbReference>
<dbReference type="SUPFAM" id="SSF51735">
    <property type="entry name" value="NAD(P)-binding Rossmann-fold domains"/>
    <property type="match status" value="1"/>
</dbReference>
<evidence type="ECO:0000256" key="2">
    <source>
        <dbReference type="ARBA" id="ARBA00023027"/>
    </source>
</evidence>
<protein>
    <submittedName>
        <fullName evidence="4">Hydroxyacid dehydrogenase</fullName>
    </submittedName>
</protein>
<name>A0ABP9SIY2_9MICC</name>
<evidence type="ECO:0000256" key="1">
    <source>
        <dbReference type="ARBA" id="ARBA00023002"/>
    </source>
</evidence>
<dbReference type="PANTHER" id="PTHR10996">
    <property type="entry name" value="2-HYDROXYACID DEHYDROGENASE-RELATED"/>
    <property type="match status" value="1"/>
</dbReference>
<dbReference type="PANTHER" id="PTHR10996:SF178">
    <property type="entry name" value="2-HYDROXYACID DEHYDROGENASE YGL185C-RELATED"/>
    <property type="match status" value="1"/>
</dbReference>
<sequence>MNEFATIKRPKAALAMHPHLPDRLFSRQVRHDLDAMLQLHPIPITQEIATDADLEELELLIGGWGCPLLDERTLSRMPQLRAVIYTAGSVKGFATDELFRRGIAVTSGVDFNALPVAEYTLAAILMSGKRVFELAGVYRTTKQFRPFEEEPDYWGNYGLKVGIVGASRIGRRVIELLAPFDVDPVFYDPFVTHEIVGARPVTLDKLLRTSDVVSLHAPAIPETFHMIDSAALSLMRSGTTLINTARGSLVDSDALLAELDSGRLNAVLDVTDPDPLPRHSPLFEAPNLLLTPHISGSQGNELRRLGDAAFREVSRFVAERPLLGTVKPEILSYSA</sequence>
<dbReference type="InterPro" id="IPR006140">
    <property type="entry name" value="D-isomer_DH_NAD-bd"/>
</dbReference>
<organism evidence="4 5">
    <name type="scientific">Arthrobacter gyeryongensis</name>
    <dbReference type="NCBI Taxonomy" id="1650592"/>
    <lineage>
        <taxon>Bacteria</taxon>
        <taxon>Bacillati</taxon>
        <taxon>Actinomycetota</taxon>
        <taxon>Actinomycetes</taxon>
        <taxon>Micrococcales</taxon>
        <taxon>Micrococcaceae</taxon>
        <taxon>Arthrobacter</taxon>
    </lineage>
</organism>
<dbReference type="InterPro" id="IPR036291">
    <property type="entry name" value="NAD(P)-bd_dom_sf"/>
</dbReference>
<keyword evidence="1" id="KW-0560">Oxidoreductase</keyword>
<accession>A0ABP9SIY2</accession>
<proteinExistence type="predicted"/>
<dbReference type="SUPFAM" id="SSF52283">
    <property type="entry name" value="Formate/glycerate dehydrogenase catalytic domain-like"/>
    <property type="match status" value="1"/>
</dbReference>
<dbReference type="PROSITE" id="PS00670">
    <property type="entry name" value="D_2_HYDROXYACID_DH_2"/>
    <property type="match status" value="1"/>
</dbReference>
<dbReference type="CDD" id="cd12167">
    <property type="entry name" value="2-Hacid_dh_8"/>
    <property type="match status" value="1"/>
</dbReference>
<feature type="domain" description="D-isomer specific 2-hydroxyacid dehydrogenase NAD-binding" evidence="3">
    <location>
        <begin position="137"/>
        <end position="295"/>
    </location>
</feature>
<dbReference type="Proteomes" id="UP001500200">
    <property type="component" value="Unassembled WGS sequence"/>
</dbReference>
<evidence type="ECO:0000313" key="5">
    <source>
        <dbReference type="Proteomes" id="UP001500200"/>
    </source>
</evidence>
<dbReference type="RefSeq" id="WP_345450490.1">
    <property type="nucleotide sequence ID" value="NZ_BAABKK010000022.1"/>
</dbReference>
<dbReference type="InterPro" id="IPR050223">
    <property type="entry name" value="D-isomer_2-hydroxyacid_DH"/>
</dbReference>
<comment type="caution">
    <text evidence="4">The sequence shown here is derived from an EMBL/GenBank/DDBJ whole genome shotgun (WGS) entry which is preliminary data.</text>
</comment>
<reference evidence="5" key="1">
    <citation type="journal article" date="2019" name="Int. J. Syst. Evol. Microbiol.">
        <title>The Global Catalogue of Microorganisms (GCM) 10K type strain sequencing project: providing services to taxonomists for standard genome sequencing and annotation.</title>
        <authorList>
            <consortium name="The Broad Institute Genomics Platform"/>
            <consortium name="The Broad Institute Genome Sequencing Center for Infectious Disease"/>
            <person name="Wu L."/>
            <person name="Ma J."/>
        </authorList>
    </citation>
    <scope>NUCLEOTIDE SEQUENCE [LARGE SCALE GENOMIC DNA]</scope>
    <source>
        <strain evidence="5">JCM 18514</strain>
    </source>
</reference>
<dbReference type="EMBL" id="BAABKK010000022">
    <property type="protein sequence ID" value="GAA5197177.1"/>
    <property type="molecule type" value="Genomic_DNA"/>
</dbReference>
<evidence type="ECO:0000313" key="4">
    <source>
        <dbReference type="EMBL" id="GAA5197177.1"/>
    </source>
</evidence>
<keyword evidence="2" id="KW-0520">NAD</keyword>
<dbReference type="Gene3D" id="3.40.50.720">
    <property type="entry name" value="NAD(P)-binding Rossmann-like Domain"/>
    <property type="match status" value="2"/>
</dbReference>